<comment type="caution">
    <text evidence="7">The sequence shown here is derived from an EMBL/GenBank/DDBJ whole genome shotgun (WGS) entry which is preliminary data.</text>
</comment>
<feature type="domain" description="RNA polymerase sigma-70 region 2" evidence="5">
    <location>
        <begin position="31"/>
        <end position="97"/>
    </location>
</feature>
<name>A0A2D0NI00_FLAN2</name>
<keyword evidence="4" id="KW-0804">Transcription</keyword>
<dbReference type="SUPFAM" id="SSF88946">
    <property type="entry name" value="Sigma2 domain of RNA polymerase sigma factors"/>
    <property type="match status" value="1"/>
</dbReference>
<keyword evidence="8" id="KW-1185">Reference proteome</keyword>
<evidence type="ECO:0000256" key="2">
    <source>
        <dbReference type="ARBA" id="ARBA00023015"/>
    </source>
</evidence>
<dbReference type="InterPro" id="IPR013325">
    <property type="entry name" value="RNA_pol_sigma_r2"/>
</dbReference>
<dbReference type="InterPro" id="IPR039425">
    <property type="entry name" value="RNA_pol_sigma-70-like"/>
</dbReference>
<dbReference type="InterPro" id="IPR007627">
    <property type="entry name" value="RNA_pol_sigma70_r2"/>
</dbReference>
<dbReference type="Pfam" id="PF04542">
    <property type="entry name" value="Sigma70_r2"/>
    <property type="match status" value="1"/>
</dbReference>
<dbReference type="PANTHER" id="PTHR43133">
    <property type="entry name" value="RNA POLYMERASE ECF-TYPE SIGMA FACTO"/>
    <property type="match status" value="1"/>
</dbReference>
<organism evidence="7 8">
    <name type="scientific">Flavilitoribacter nigricans (strain ATCC 23147 / DSM 23189 / NBRC 102662 / NCIMB 1420 / SS-2)</name>
    <name type="common">Lewinella nigricans</name>
    <dbReference type="NCBI Taxonomy" id="1122177"/>
    <lineage>
        <taxon>Bacteria</taxon>
        <taxon>Pseudomonadati</taxon>
        <taxon>Bacteroidota</taxon>
        <taxon>Saprospiria</taxon>
        <taxon>Saprospirales</taxon>
        <taxon>Lewinellaceae</taxon>
        <taxon>Flavilitoribacter</taxon>
    </lineage>
</organism>
<dbReference type="Gene3D" id="1.10.10.10">
    <property type="entry name" value="Winged helix-like DNA-binding domain superfamily/Winged helix DNA-binding domain"/>
    <property type="match status" value="1"/>
</dbReference>
<dbReference type="InterPro" id="IPR014284">
    <property type="entry name" value="RNA_pol_sigma-70_dom"/>
</dbReference>
<accession>A0A2D0NI00</accession>
<proteinExistence type="inferred from homology"/>
<dbReference type="Proteomes" id="UP000223913">
    <property type="component" value="Unassembled WGS sequence"/>
</dbReference>
<keyword evidence="3" id="KW-0731">Sigma factor</keyword>
<dbReference type="GO" id="GO:0006352">
    <property type="term" value="P:DNA-templated transcription initiation"/>
    <property type="evidence" value="ECO:0007669"/>
    <property type="project" value="InterPro"/>
</dbReference>
<feature type="domain" description="RNA polymerase sigma factor 70 region 4 type 2" evidence="6">
    <location>
        <begin position="137"/>
        <end position="188"/>
    </location>
</feature>
<comment type="similarity">
    <text evidence="1">Belongs to the sigma-70 factor family. ECF subfamily.</text>
</comment>
<dbReference type="GO" id="GO:0016987">
    <property type="term" value="F:sigma factor activity"/>
    <property type="evidence" value="ECO:0007669"/>
    <property type="project" value="UniProtKB-KW"/>
</dbReference>
<sequence length="210" mass="24857">MLKPNKTIDKKELDALVKALSQGSVAAYSTIYRLYYPRLYRYGLQISRDPAFVEDILQDLFTYLAENCRKLRRVSNFEVYLFQSVKRNIFTRLAREQQSRNSRDRYRQRTEPLEDQFAPAPDEALIADESAARRSARLRAAMAELPDHQREILYLRYFEEMSYQEICQILDLNHQVARNYTSRAIRQLKKALLNLELQFILLFFSILSGK</sequence>
<dbReference type="InterPro" id="IPR013324">
    <property type="entry name" value="RNA_pol_sigma_r3/r4-like"/>
</dbReference>
<dbReference type="PANTHER" id="PTHR43133:SF46">
    <property type="entry name" value="RNA POLYMERASE SIGMA-70 FACTOR ECF SUBFAMILY"/>
    <property type="match status" value="1"/>
</dbReference>
<dbReference type="OrthoDB" id="9150024at2"/>
<dbReference type="CDD" id="cd06171">
    <property type="entry name" value="Sigma70_r4"/>
    <property type="match status" value="1"/>
</dbReference>
<evidence type="ECO:0008006" key="9">
    <source>
        <dbReference type="Google" id="ProtNLM"/>
    </source>
</evidence>
<evidence type="ECO:0000313" key="7">
    <source>
        <dbReference type="EMBL" id="PHN08125.1"/>
    </source>
</evidence>
<evidence type="ECO:0000256" key="3">
    <source>
        <dbReference type="ARBA" id="ARBA00023082"/>
    </source>
</evidence>
<reference evidence="7 8" key="1">
    <citation type="submission" date="2017-10" db="EMBL/GenBank/DDBJ databases">
        <title>The draft genome sequence of Lewinella nigricans NBRC 102662.</title>
        <authorList>
            <person name="Wang K."/>
        </authorList>
    </citation>
    <scope>NUCLEOTIDE SEQUENCE [LARGE SCALE GENOMIC DNA]</scope>
    <source>
        <strain evidence="7 8">NBRC 102662</strain>
    </source>
</reference>
<protein>
    <recommendedName>
        <fullName evidence="9">Sigma-70 family RNA polymerase sigma factor</fullName>
    </recommendedName>
</protein>
<dbReference type="AlphaFoldDB" id="A0A2D0NI00"/>
<keyword evidence="2" id="KW-0805">Transcription regulation</keyword>
<dbReference type="EMBL" id="PDUD01000002">
    <property type="protein sequence ID" value="PHN08125.1"/>
    <property type="molecule type" value="Genomic_DNA"/>
</dbReference>
<evidence type="ECO:0000256" key="1">
    <source>
        <dbReference type="ARBA" id="ARBA00010641"/>
    </source>
</evidence>
<evidence type="ECO:0000313" key="8">
    <source>
        <dbReference type="Proteomes" id="UP000223913"/>
    </source>
</evidence>
<evidence type="ECO:0000256" key="4">
    <source>
        <dbReference type="ARBA" id="ARBA00023163"/>
    </source>
</evidence>
<dbReference type="Gene3D" id="1.10.1740.10">
    <property type="match status" value="1"/>
</dbReference>
<dbReference type="Pfam" id="PF08281">
    <property type="entry name" value="Sigma70_r4_2"/>
    <property type="match status" value="1"/>
</dbReference>
<dbReference type="InterPro" id="IPR013249">
    <property type="entry name" value="RNA_pol_sigma70_r4_t2"/>
</dbReference>
<dbReference type="NCBIfam" id="TIGR02937">
    <property type="entry name" value="sigma70-ECF"/>
    <property type="match status" value="1"/>
</dbReference>
<evidence type="ECO:0000259" key="6">
    <source>
        <dbReference type="Pfam" id="PF08281"/>
    </source>
</evidence>
<gene>
    <name evidence="7" type="ORF">CRP01_02035</name>
</gene>
<dbReference type="SUPFAM" id="SSF88659">
    <property type="entry name" value="Sigma3 and sigma4 domains of RNA polymerase sigma factors"/>
    <property type="match status" value="1"/>
</dbReference>
<dbReference type="GO" id="GO:0003677">
    <property type="term" value="F:DNA binding"/>
    <property type="evidence" value="ECO:0007669"/>
    <property type="project" value="InterPro"/>
</dbReference>
<evidence type="ECO:0000259" key="5">
    <source>
        <dbReference type="Pfam" id="PF04542"/>
    </source>
</evidence>
<dbReference type="InterPro" id="IPR036388">
    <property type="entry name" value="WH-like_DNA-bd_sf"/>
</dbReference>